<organism evidence="3 4">
    <name type="scientific">Pseudarthrobacter siccitolerans</name>
    <dbReference type="NCBI Taxonomy" id="861266"/>
    <lineage>
        <taxon>Bacteria</taxon>
        <taxon>Bacillati</taxon>
        <taxon>Actinomycetota</taxon>
        <taxon>Actinomycetes</taxon>
        <taxon>Micrococcales</taxon>
        <taxon>Micrococcaceae</taxon>
        <taxon>Pseudarthrobacter</taxon>
    </lineage>
</organism>
<dbReference type="Proteomes" id="UP001236806">
    <property type="component" value="Unassembled WGS sequence"/>
</dbReference>
<keyword evidence="3" id="KW-0808">Transferase</keyword>
<protein>
    <submittedName>
        <fullName evidence="3">Pyruvate/2-oxoglutarate dehydrogenase complex dihydrolipoamide acyltransferase (E2) component</fullName>
    </submittedName>
</protein>
<accession>A0ABU0PL69</accession>
<dbReference type="InterPro" id="IPR011053">
    <property type="entry name" value="Single_hybrid_motif"/>
</dbReference>
<keyword evidence="1" id="KW-0450">Lipoyl</keyword>
<proteinExistence type="predicted"/>
<dbReference type="SUPFAM" id="SSF51230">
    <property type="entry name" value="Single hybrid motif"/>
    <property type="match status" value="1"/>
</dbReference>
<keyword evidence="4" id="KW-1185">Reference proteome</keyword>
<keyword evidence="3" id="KW-0012">Acyltransferase</keyword>
<feature type="domain" description="Lipoyl-binding" evidence="2">
    <location>
        <begin position="1"/>
        <end position="75"/>
    </location>
</feature>
<dbReference type="GO" id="GO:0016746">
    <property type="term" value="F:acyltransferase activity"/>
    <property type="evidence" value="ECO:0007669"/>
    <property type="project" value="UniProtKB-KW"/>
</dbReference>
<keyword evidence="3" id="KW-0670">Pyruvate</keyword>
<evidence type="ECO:0000313" key="4">
    <source>
        <dbReference type="Proteomes" id="UP001236806"/>
    </source>
</evidence>
<dbReference type="PROSITE" id="PS00189">
    <property type="entry name" value="LIPOYL"/>
    <property type="match status" value="1"/>
</dbReference>
<name>A0ABU0PL69_9MICC</name>
<dbReference type="InterPro" id="IPR003016">
    <property type="entry name" value="2-oxoA_DH_lipoyl-BS"/>
</dbReference>
<gene>
    <name evidence="3" type="ORF">QFZ36_002277</name>
</gene>
<dbReference type="EMBL" id="JAUSXB010000001">
    <property type="protein sequence ID" value="MDQ0674716.1"/>
    <property type="molecule type" value="Genomic_DNA"/>
</dbReference>
<dbReference type="Pfam" id="PF00364">
    <property type="entry name" value="Biotin_lipoyl"/>
    <property type="match status" value="1"/>
</dbReference>
<reference evidence="3 4" key="1">
    <citation type="submission" date="2023-07" db="EMBL/GenBank/DDBJ databases">
        <title>Comparative genomics of wheat-associated soil bacteria to identify genetic determinants of phenazine resistance.</title>
        <authorList>
            <person name="Mouncey N."/>
        </authorList>
    </citation>
    <scope>NUCLEOTIDE SEQUENCE [LARGE SCALE GENOMIC DNA]</scope>
    <source>
        <strain evidence="3 4">W1I3</strain>
    </source>
</reference>
<sequence>MDVIVSKELLGSETEADLSEWLVEDGSEVTAGQAIAELETSKVQVEVVSPASGTIKYVAAEGDVVEPETIIARVS</sequence>
<comment type="caution">
    <text evidence="3">The sequence shown here is derived from an EMBL/GenBank/DDBJ whole genome shotgun (WGS) entry which is preliminary data.</text>
</comment>
<dbReference type="CDD" id="cd06849">
    <property type="entry name" value="lipoyl_domain"/>
    <property type="match status" value="1"/>
</dbReference>
<evidence type="ECO:0000259" key="2">
    <source>
        <dbReference type="PROSITE" id="PS50968"/>
    </source>
</evidence>
<evidence type="ECO:0000256" key="1">
    <source>
        <dbReference type="ARBA" id="ARBA00022823"/>
    </source>
</evidence>
<dbReference type="Gene3D" id="2.40.50.100">
    <property type="match status" value="1"/>
</dbReference>
<dbReference type="InterPro" id="IPR000089">
    <property type="entry name" value="Biotin_lipoyl"/>
</dbReference>
<evidence type="ECO:0000313" key="3">
    <source>
        <dbReference type="EMBL" id="MDQ0674716.1"/>
    </source>
</evidence>
<dbReference type="PROSITE" id="PS50968">
    <property type="entry name" value="BIOTINYL_LIPOYL"/>
    <property type="match status" value="1"/>
</dbReference>